<reference evidence="2 3" key="1">
    <citation type="journal article" date="2016" name="Mol. Biol. Evol.">
        <title>Comparative Genomics of Early-Diverging Mushroom-Forming Fungi Provides Insights into the Origins of Lignocellulose Decay Capabilities.</title>
        <authorList>
            <person name="Nagy L.G."/>
            <person name="Riley R."/>
            <person name="Tritt A."/>
            <person name="Adam C."/>
            <person name="Daum C."/>
            <person name="Floudas D."/>
            <person name="Sun H."/>
            <person name="Yadav J.S."/>
            <person name="Pangilinan J."/>
            <person name="Larsson K.H."/>
            <person name="Matsuura K."/>
            <person name="Barry K."/>
            <person name="Labutti K."/>
            <person name="Kuo R."/>
            <person name="Ohm R.A."/>
            <person name="Bhattacharya S.S."/>
            <person name="Shirouzu T."/>
            <person name="Yoshinaga Y."/>
            <person name="Martin F.M."/>
            <person name="Grigoriev I.V."/>
            <person name="Hibbett D.S."/>
        </authorList>
    </citation>
    <scope>NUCLEOTIDE SEQUENCE [LARGE SCALE GENOMIC DNA]</scope>
    <source>
        <strain evidence="2 3">HHB14362 ss-1</strain>
    </source>
</reference>
<sequence length="294" mass="32571">MDLVDFRAHKLILSFASPLFRDMFSVGKSSGHMPGQNDGRSAADRVVPMTEETADVVEKLLLLCYPVEPPSWESASQIHPVLAAAIKYQLETISTTLRKELMSPRFLQSEPLRIFAIACHLKLSDEARVAAVHTLRQPMIFEGAIKELQFVSSLSVYRLFEFREASRKAVTVLAVDSDTGSVDLVSKDTTWIWFTCVGTFAGTQCPWSPRFRRKVTPWWFTYLGSASSALSQKPSGSSVTSDSTLLAALNEASACNKCSSEAYSDLARFSKLLAAAVDKKVEEISNTYDFCATW</sequence>
<dbReference type="OrthoDB" id="3357985at2759"/>
<protein>
    <recommendedName>
        <fullName evidence="1">BTB domain-containing protein</fullName>
    </recommendedName>
</protein>
<proteinExistence type="predicted"/>
<organism evidence="2 3">
    <name type="scientific">Neolentinus lepideus HHB14362 ss-1</name>
    <dbReference type="NCBI Taxonomy" id="1314782"/>
    <lineage>
        <taxon>Eukaryota</taxon>
        <taxon>Fungi</taxon>
        <taxon>Dikarya</taxon>
        <taxon>Basidiomycota</taxon>
        <taxon>Agaricomycotina</taxon>
        <taxon>Agaricomycetes</taxon>
        <taxon>Gloeophyllales</taxon>
        <taxon>Gloeophyllaceae</taxon>
        <taxon>Neolentinus</taxon>
    </lineage>
</organism>
<dbReference type="PROSITE" id="PS50097">
    <property type="entry name" value="BTB"/>
    <property type="match status" value="1"/>
</dbReference>
<dbReference type="STRING" id="1314782.A0A165SL83"/>
<dbReference type="InterPro" id="IPR000210">
    <property type="entry name" value="BTB/POZ_dom"/>
</dbReference>
<dbReference type="Proteomes" id="UP000076761">
    <property type="component" value="Unassembled WGS sequence"/>
</dbReference>
<dbReference type="CDD" id="cd18186">
    <property type="entry name" value="BTB_POZ_ZBTB_KLHL-like"/>
    <property type="match status" value="1"/>
</dbReference>
<evidence type="ECO:0000259" key="1">
    <source>
        <dbReference type="PROSITE" id="PS50097"/>
    </source>
</evidence>
<evidence type="ECO:0000313" key="3">
    <source>
        <dbReference type="Proteomes" id="UP000076761"/>
    </source>
</evidence>
<dbReference type="SUPFAM" id="SSF54695">
    <property type="entry name" value="POZ domain"/>
    <property type="match status" value="1"/>
</dbReference>
<feature type="domain" description="BTB" evidence="1">
    <location>
        <begin position="1"/>
        <end position="65"/>
    </location>
</feature>
<name>A0A165SL83_9AGAM</name>
<dbReference type="InParanoid" id="A0A165SL83"/>
<dbReference type="Gene3D" id="3.30.710.10">
    <property type="entry name" value="Potassium Channel Kv1.1, Chain A"/>
    <property type="match status" value="1"/>
</dbReference>
<dbReference type="AlphaFoldDB" id="A0A165SL83"/>
<evidence type="ECO:0000313" key="2">
    <source>
        <dbReference type="EMBL" id="KZT25330.1"/>
    </source>
</evidence>
<dbReference type="Pfam" id="PF00651">
    <property type="entry name" value="BTB"/>
    <property type="match status" value="1"/>
</dbReference>
<dbReference type="InterPro" id="IPR011333">
    <property type="entry name" value="SKP1/BTB/POZ_sf"/>
</dbReference>
<gene>
    <name evidence="2" type="ORF">NEOLEDRAFT_1133698</name>
</gene>
<accession>A0A165SL83</accession>
<dbReference type="EMBL" id="KV425572">
    <property type="protein sequence ID" value="KZT25330.1"/>
    <property type="molecule type" value="Genomic_DNA"/>
</dbReference>
<keyword evidence="3" id="KW-1185">Reference proteome</keyword>